<evidence type="ECO:0000259" key="1">
    <source>
        <dbReference type="PROSITE" id="PS50011"/>
    </source>
</evidence>
<evidence type="ECO:0000313" key="3">
    <source>
        <dbReference type="Proteomes" id="UP001178507"/>
    </source>
</evidence>
<dbReference type="InterPro" id="IPR052402">
    <property type="entry name" value="ADCK_kinase"/>
</dbReference>
<dbReference type="Proteomes" id="UP001178507">
    <property type="component" value="Unassembled WGS sequence"/>
</dbReference>
<dbReference type="InterPro" id="IPR004147">
    <property type="entry name" value="ABC1_dom"/>
</dbReference>
<dbReference type="PANTHER" id="PTHR45890:SF1">
    <property type="entry name" value="AARF DOMAIN CONTAINING KINASE 2"/>
    <property type="match status" value="1"/>
</dbReference>
<dbReference type="GO" id="GO:0005524">
    <property type="term" value="F:ATP binding"/>
    <property type="evidence" value="ECO:0007669"/>
    <property type="project" value="InterPro"/>
</dbReference>
<evidence type="ECO:0000313" key="2">
    <source>
        <dbReference type="EMBL" id="CAJ1406897.1"/>
    </source>
</evidence>
<comment type="caution">
    <text evidence="2">The sequence shown here is derived from an EMBL/GenBank/DDBJ whole genome shotgun (WGS) entry which is preliminary data.</text>
</comment>
<dbReference type="GO" id="GO:0004672">
    <property type="term" value="F:protein kinase activity"/>
    <property type="evidence" value="ECO:0007669"/>
    <property type="project" value="InterPro"/>
</dbReference>
<gene>
    <name evidence="2" type="ORF">EVOR1521_LOCUS28731</name>
</gene>
<reference evidence="2" key="1">
    <citation type="submission" date="2023-08" db="EMBL/GenBank/DDBJ databases">
        <authorList>
            <person name="Chen Y."/>
            <person name="Shah S."/>
            <person name="Dougan E. K."/>
            <person name="Thang M."/>
            <person name="Chan C."/>
        </authorList>
    </citation>
    <scope>NUCLEOTIDE SEQUENCE</scope>
</reference>
<name>A0AA36NH42_9DINO</name>
<feature type="domain" description="Protein kinase" evidence="1">
    <location>
        <begin position="117"/>
        <end position="470"/>
    </location>
</feature>
<dbReference type="EMBL" id="CAUJNA010003649">
    <property type="protein sequence ID" value="CAJ1406897.1"/>
    <property type="molecule type" value="Genomic_DNA"/>
</dbReference>
<keyword evidence="3" id="KW-1185">Reference proteome</keyword>
<dbReference type="AlphaFoldDB" id="A0AA36NH42"/>
<dbReference type="SUPFAM" id="SSF56112">
    <property type="entry name" value="Protein kinase-like (PK-like)"/>
    <property type="match status" value="1"/>
</dbReference>
<dbReference type="PROSITE" id="PS50011">
    <property type="entry name" value="PROTEIN_KINASE_DOM"/>
    <property type="match status" value="1"/>
</dbReference>
<dbReference type="Gene3D" id="1.10.510.10">
    <property type="entry name" value="Transferase(Phosphotransferase) domain 1"/>
    <property type="match status" value="1"/>
</dbReference>
<protein>
    <recommendedName>
        <fullName evidence="1">Protein kinase domain-containing protein</fullName>
    </recommendedName>
</protein>
<dbReference type="InterPro" id="IPR000719">
    <property type="entry name" value="Prot_kinase_dom"/>
</dbReference>
<proteinExistence type="predicted"/>
<accession>A0AA36NH42</accession>
<dbReference type="Pfam" id="PF03109">
    <property type="entry name" value="ABC1"/>
    <property type="match status" value="1"/>
</dbReference>
<dbReference type="PANTHER" id="PTHR45890">
    <property type="entry name" value="AARF DOMAIN CONTAINING KINASE 2 (PREDICTED)"/>
    <property type="match status" value="1"/>
</dbReference>
<organism evidence="2 3">
    <name type="scientific">Effrenium voratum</name>
    <dbReference type="NCBI Taxonomy" id="2562239"/>
    <lineage>
        <taxon>Eukaryota</taxon>
        <taxon>Sar</taxon>
        <taxon>Alveolata</taxon>
        <taxon>Dinophyceae</taxon>
        <taxon>Suessiales</taxon>
        <taxon>Symbiodiniaceae</taxon>
        <taxon>Effrenium</taxon>
    </lineage>
</organism>
<sequence>MEEGPARVPRPRRRRLWFLVLALAVVLVLPTVRRATYLSVVWTPALLSALIWPSPTVVVNSLQLSGPVFIKLAQWLSTRRDILPNDLCDAMGTLHEHVPSTLSRQDIRHAVAEIPGLEVQDLLGGGCVAQVYSGLFEGQEVAVKVRRSGIVPRLEVDLRLLKLAAQVVMGLKPSLKWMALDKALENFSVYMMQQVDLRKEADHMRRFTENFKKRKNIQVPRIYANTESVLVMGQAPGVSLSDFIKANHSVELRTSVHYVLTDMMAKMGLQDKFLHGDLHPGNLFIDLQGPEQKPLVTLIDTGISIGMSPNISSFTKDAMTAAFRRDPQKLGWSVVTLHQKEGLAGYGEGLEDLAHDVGYLLLAGCFMVDESIWAERFKSFEDYNGTKVSEYFTMLMGDLSKHKVRVSPDLWSIMTAFALIEGSISELGFGVNVLGACIPYIMNPLNVIDWRRSWKTLHDSDENSRKAGRK</sequence>
<dbReference type="InterPro" id="IPR011009">
    <property type="entry name" value="Kinase-like_dom_sf"/>
</dbReference>